<evidence type="ECO:0000313" key="2">
    <source>
        <dbReference type="Proteomes" id="UP001215280"/>
    </source>
</evidence>
<evidence type="ECO:0000313" key="1">
    <source>
        <dbReference type="EMBL" id="KAJ7742357.1"/>
    </source>
</evidence>
<keyword evidence="2" id="KW-1185">Reference proteome</keyword>
<dbReference type="Proteomes" id="UP001215280">
    <property type="component" value="Unassembled WGS sequence"/>
</dbReference>
<name>A0AAD7N298_9AGAR</name>
<accession>A0AAD7N298</accession>
<organism evidence="1 2">
    <name type="scientific">Mycena maculata</name>
    <dbReference type="NCBI Taxonomy" id="230809"/>
    <lineage>
        <taxon>Eukaryota</taxon>
        <taxon>Fungi</taxon>
        <taxon>Dikarya</taxon>
        <taxon>Basidiomycota</taxon>
        <taxon>Agaricomycotina</taxon>
        <taxon>Agaricomycetes</taxon>
        <taxon>Agaricomycetidae</taxon>
        <taxon>Agaricales</taxon>
        <taxon>Marasmiineae</taxon>
        <taxon>Mycenaceae</taxon>
        <taxon>Mycena</taxon>
    </lineage>
</organism>
<feature type="non-terminal residue" evidence="1">
    <location>
        <position position="255"/>
    </location>
</feature>
<feature type="non-terminal residue" evidence="1">
    <location>
        <position position="1"/>
    </location>
</feature>
<sequence>LTAFFDNPFLTVFIAIRDLHARLLAEEHEGMADITAQISSEADEDKPERSSKELLHRLMEVILLYFSLHTRGEDWLRRCVGDWEEASDSFVPDPLLHCMAVDDGYLYLGRASKFSGSNRFPKIPVVRYEVKTLNEQTSKGKVNKVMCIDSAGDNSSRKPVTTLPFEVRAANSPHLQAFNIGIRHTYLTISRIIATPEYLEAVQSQPSLAYDDATINFRQTREYNLLLHEDRQEASKAIWALLNYLHYGKPMIGRL</sequence>
<protein>
    <submittedName>
        <fullName evidence="1">Uncharacterized protein</fullName>
    </submittedName>
</protein>
<proteinExistence type="predicted"/>
<reference evidence="1" key="1">
    <citation type="submission" date="2023-03" db="EMBL/GenBank/DDBJ databases">
        <title>Massive genome expansion in bonnet fungi (Mycena s.s.) driven by repeated elements and novel gene families across ecological guilds.</title>
        <authorList>
            <consortium name="Lawrence Berkeley National Laboratory"/>
            <person name="Harder C.B."/>
            <person name="Miyauchi S."/>
            <person name="Viragh M."/>
            <person name="Kuo A."/>
            <person name="Thoen E."/>
            <person name="Andreopoulos B."/>
            <person name="Lu D."/>
            <person name="Skrede I."/>
            <person name="Drula E."/>
            <person name="Henrissat B."/>
            <person name="Morin E."/>
            <person name="Kohler A."/>
            <person name="Barry K."/>
            <person name="LaButti K."/>
            <person name="Morin E."/>
            <person name="Salamov A."/>
            <person name="Lipzen A."/>
            <person name="Mereny Z."/>
            <person name="Hegedus B."/>
            <person name="Baldrian P."/>
            <person name="Stursova M."/>
            <person name="Weitz H."/>
            <person name="Taylor A."/>
            <person name="Grigoriev I.V."/>
            <person name="Nagy L.G."/>
            <person name="Martin F."/>
            <person name="Kauserud H."/>
        </authorList>
    </citation>
    <scope>NUCLEOTIDE SEQUENCE</scope>
    <source>
        <strain evidence="1">CBHHK188m</strain>
    </source>
</reference>
<gene>
    <name evidence="1" type="ORF">DFH07DRAFT_708742</name>
</gene>
<dbReference type="AlphaFoldDB" id="A0AAD7N298"/>
<comment type="caution">
    <text evidence="1">The sequence shown here is derived from an EMBL/GenBank/DDBJ whole genome shotgun (WGS) entry which is preliminary data.</text>
</comment>
<dbReference type="EMBL" id="JARJLG010000118">
    <property type="protein sequence ID" value="KAJ7742357.1"/>
    <property type="molecule type" value="Genomic_DNA"/>
</dbReference>